<evidence type="ECO:0000313" key="3">
    <source>
        <dbReference type="EMBL" id="ERF77047.1"/>
    </source>
</evidence>
<keyword evidence="4" id="KW-1185">Reference proteome</keyword>
<dbReference type="GeneID" id="19242831"/>
<dbReference type="OrthoDB" id="1022638at2759"/>
<feature type="domain" description="BTB" evidence="2">
    <location>
        <begin position="175"/>
        <end position="245"/>
    </location>
</feature>
<evidence type="ECO:0000256" key="1">
    <source>
        <dbReference type="SAM" id="MobiDB-lite"/>
    </source>
</evidence>
<feature type="compositionally biased region" description="Polar residues" evidence="1">
    <location>
        <begin position="1"/>
        <end position="11"/>
    </location>
</feature>
<dbReference type="AlphaFoldDB" id="U1GH81"/>
<protein>
    <recommendedName>
        <fullName evidence="2">BTB domain-containing protein</fullName>
    </recommendedName>
</protein>
<dbReference type="Proteomes" id="UP000019373">
    <property type="component" value="Unassembled WGS sequence"/>
</dbReference>
<dbReference type="InterPro" id="IPR000210">
    <property type="entry name" value="BTB/POZ_dom"/>
</dbReference>
<feature type="region of interest" description="Disordered" evidence="1">
    <location>
        <begin position="1"/>
        <end position="49"/>
    </location>
</feature>
<dbReference type="PANTHER" id="PTHR47843">
    <property type="entry name" value="BTB DOMAIN-CONTAINING PROTEIN-RELATED"/>
    <property type="match status" value="1"/>
</dbReference>
<dbReference type="InterPro" id="IPR011333">
    <property type="entry name" value="SKP1/BTB/POZ_sf"/>
</dbReference>
<dbReference type="OMA" id="PHAINSE"/>
<proteinExistence type="predicted"/>
<reference evidence="4" key="1">
    <citation type="journal article" date="2014" name="BMC Genomics">
        <title>Genome characteristics reveal the impact of lichenization on lichen-forming fungus Endocarpon pusillum Hedwig (Verrucariales, Ascomycota).</title>
        <authorList>
            <person name="Wang Y.-Y."/>
            <person name="Liu B."/>
            <person name="Zhang X.-Y."/>
            <person name="Zhou Q.-M."/>
            <person name="Zhang T."/>
            <person name="Li H."/>
            <person name="Yu Y.-F."/>
            <person name="Zhang X.-L."/>
            <person name="Hao X.-Y."/>
            <person name="Wang M."/>
            <person name="Wang L."/>
            <person name="Wei J.-C."/>
        </authorList>
    </citation>
    <scope>NUCLEOTIDE SEQUENCE [LARGE SCALE GENOMIC DNA]</scope>
    <source>
        <strain evidence="4">Z07020 / HMAS-L-300199</strain>
    </source>
</reference>
<feature type="compositionally biased region" description="Low complexity" evidence="1">
    <location>
        <begin position="29"/>
        <end position="49"/>
    </location>
</feature>
<dbReference type="Pfam" id="PF00651">
    <property type="entry name" value="BTB"/>
    <property type="match status" value="1"/>
</dbReference>
<dbReference type="PROSITE" id="PS50097">
    <property type="entry name" value="BTB"/>
    <property type="match status" value="1"/>
</dbReference>
<dbReference type="RefSeq" id="XP_007785635.1">
    <property type="nucleotide sequence ID" value="XM_007787445.1"/>
</dbReference>
<feature type="region of interest" description="Disordered" evidence="1">
    <location>
        <begin position="127"/>
        <end position="166"/>
    </location>
</feature>
<dbReference type="PANTHER" id="PTHR47843:SF2">
    <property type="entry name" value="BTB DOMAIN-CONTAINING PROTEIN"/>
    <property type="match status" value="1"/>
</dbReference>
<gene>
    <name evidence="3" type="ORF">EPUS_07953</name>
</gene>
<dbReference type="EMBL" id="KE720675">
    <property type="protein sequence ID" value="ERF77047.1"/>
    <property type="molecule type" value="Genomic_DNA"/>
</dbReference>
<organism evidence="3 4">
    <name type="scientific">Endocarpon pusillum (strain Z07020 / HMAS-L-300199)</name>
    <name type="common">Lichen-forming fungus</name>
    <dbReference type="NCBI Taxonomy" id="1263415"/>
    <lineage>
        <taxon>Eukaryota</taxon>
        <taxon>Fungi</taxon>
        <taxon>Dikarya</taxon>
        <taxon>Ascomycota</taxon>
        <taxon>Pezizomycotina</taxon>
        <taxon>Eurotiomycetes</taxon>
        <taxon>Chaetothyriomycetidae</taxon>
        <taxon>Verrucariales</taxon>
        <taxon>Verrucariaceae</taxon>
        <taxon>Endocarpon</taxon>
    </lineage>
</organism>
<dbReference type="HOGENOM" id="CLU_706023_0_0_1"/>
<dbReference type="eggNOG" id="ENOG502STH4">
    <property type="taxonomic scope" value="Eukaryota"/>
</dbReference>
<evidence type="ECO:0000259" key="2">
    <source>
        <dbReference type="PROSITE" id="PS50097"/>
    </source>
</evidence>
<dbReference type="CDD" id="cd18186">
    <property type="entry name" value="BTB_POZ_ZBTB_KLHL-like"/>
    <property type="match status" value="1"/>
</dbReference>
<dbReference type="Gene3D" id="3.30.710.10">
    <property type="entry name" value="Potassium Channel Kv1.1, Chain A"/>
    <property type="match status" value="1"/>
</dbReference>
<feature type="compositionally biased region" description="Polar residues" evidence="1">
    <location>
        <begin position="148"/>
        <end position="161"/>
    </location>
</feature>
<name>U1GH81_ENDPU</name>
<evidence type="ECO:0000313" key="4">
    <source>
        <dbReference type="Proteomes" id="UP000019373"/>
    </source>
</evidence>
<dbReference type="SUPFAM" id="SSF54695">
    <property type="entry name" value="POZ domain"/>
    <property type="match status" value="1"/>
</dbReference>
<accession>U1GH81</accession>
<sequence length="391" mass="43055">MATPNFNTTPRVSLPVDSGPSFNTTQPHAPASTTALSSSITSTTPINTPTTLQRQPFFTVTRKEGPVEEFLAFQSIIFLPEFSKHSFEEVRLADYEKGAGPIVNNSRRGLFGGSGFRGSMFEQKSFAGSGDAGSRNTFSGIASGKTGGMSTNPPASSTLDESSPPLAKRLKYGDNDIFKVLVGSKKVSFNVHKNFVCGVSPFFHGTCNSLSKEGLKDEVYLPEADPEVFDAFMEWVYTGKVKFSAWPINKTSKPECNAWWSFGTKLYLLAHYLQCTTFGNAVIDSISRAVTNKQVMLFPGPNLIDLLYKSTPGDCGLRRIFVALNVWRSGAGYWRGDDEWRTRLSGLPVEYSNDLVVQLLRRNHQFDQNPFAGDTACHVFRDKELGSQAVE</sequence>